<dbReference type="RefSeq" id="WP_104762406.1">
    <property type="nucleotide sequence ID" value="NZ_FZPM01000004.1"/>
</dbReference>
<gene>
    <name evidence="1" type="ORF">CQA66_03945</name>
</gene>
<accession>A0A3D8J5I3</accession>
<dbReference type="Proteomes" id="UP000256424">
    <property type="component" value="Unassembled WGS sequence"/>
</dbReference>
<evidence type="ECO:0000313" key="2">
    <source>
        <dbReference type="Proteomes" id="UP000256424"/>
    </source>
</evidence>
<dbReference type="AlphaFoldDB" id="A0A3D8J5I3"/>
<keyword evidence="2" id="KW-1185">Reference proteome</keyword>
<reference evidence="1 2" key="1">
    <citation type="submission" date="2018-04" db="EMBL/GenBank/DDBJ databases">
        <title>Novel Campyloabacter and Helicobacter Species and Strains.</title>
        <authorList>
            <person name="Mannion A.J."/>
            <person name="Shen Z."/>
            <person name="Fox J.G."/>
        </authorList>
    </citation>
    <scope>NUCLEOTIDE SEQUENCE [LARGE SCALE GENOMIC DNA]</scope>
    <source>
        <strain evidence="1 2">MIT 97-5075</strain>
    </source>
</reference>
<dbReference type="Gene3D" id="3.20.20.70">
    <property type="entry name" value="Aldolase class I"/>
    <property type="match status" value="1"/>
</dbReference>
<evidence type="ECO:0000313" key="1">
    <source>
        <dbReference type="EMBL" id="RDU72752.1"/>
    </source>
</evidence>
<proteinExistence type="predicted"/>
<evidence type="ECO:0008006" key="3">
    <source>
        <dbReference type="Google" id="ProtNLM"/>
    </source>
</evidence>
<sequence length="308" mass="35314">MDYNYVIQQAIIPQLKITQFKKQEIPQDMLGRTLAYSCFLPRLSDTAYLYQNFRYTQENRLPHKALSISLQALSLLLQDSVIQQTIFDSANHEQMLCVFLENTPINYHETNDYTMIDSIGILRRLTPLFVAQSGVIIETYQVLESAIAGADMVVLDSVFLRAYALFVCLAKPHLSDLQDSYDSIHSKESILSNLLTTHTILPEHYKEHKKILEKNFNELVVTAMNLGLVPIVKIHTQEDLKLLLSLKHPIDCVITPPNFISLLPNTYLLFSHIAYSNATKEKSTQDKNYELSKFCQRYSGIDMVIESF</sequence>
<name>A0A3D8J5I3_9HELI</name>
<comment type="caution">
    <text evidence="1">The sequence shown here is derived from an EMBL/GenBank/DDBJ whole genome shotgun (WGS) entry which is preliminary data.</text>
</comment>
<dbReference type="OrthoDB" id="5322185at2"/>
<organism evidence="1 2">
    <name type="scientific">Helicobacter aurati</name>
    <dbReference type="NCBI Taxonomy" id="137778"/>
    <lineage>
        <taxon>Bacteria</taxon>
        <taxon>Pseudomonadati</taxon>
        <taxon>Campylobacterota</taxon>
        <taxon>Epsilonproteobacteria</taxon>
        <taxon>Campylobacterales</taxon>
        <taxon>Helicobacteraceae</taxon>
        <taxon>Helicobacter</taxon>
    </lineage>
</organism>
<protein>
    <recommendedName>
        <fullName evidence="3">Indole-3-glycerol-phosphate synthase</fullName>
    </recommendedName>
</protein>
<dbReference type="InterPro" id="IPR013785">
    <property type="entry name" value="Aldolase_TIM"/>
</dbReference>
<dbReference type="EMBL" id="NXLW01000005">
    <property type="protein sequence ID" value="RDU72752.1"/>
    <property type="molecule type" value="Genomic_DNA"/>
</dbReference>